<dbReference type="Proteomes" id="UP000475666">
    <property type="component" value="Unassembled WGS sequence"/>
</dbReference>
<feature type="non-terminal residue" evidence="1">
    <location>
        <position position="28"/>
    </location>
</feature>
<reference evidence="1 2" key="1">
    <citation type="submission" date="2020-01" db="EMBL/GenBank/DDBJ databases">
        <title>Insect and environment-associated Actinomycetes.</title>
        <authorList>
            <person name="Currrie C."/>
            <person name="Chevrette M."/>
            <person name="Carlson C."/>
            <person name="Stubbendieck R."/>
            <person name="Wendt-Pienkowski E."/>
        </authorList>
    </citation>
    <scope>NUCLEOTIDE SEQUENCE [LARGE SCALE GENOMIC DNA]</scope>
    <source>
        <strain evidence="1 2">SID7739</strain>
    </source>
</reference>
<name>A0A6G3TDG0_9ACTN</name>
<organism evidence="1 2">
    <name type="scientific">Streptomyces rubrogriseus</name>
    <dbReference type="NCBI Taxonomy" id="194673"/>
    <lineage>
        <taxon>Bacteria</taxon>
        <taxon>Bacillati</taxon>
        <taxon>Actinomycetota</taxon>
        <taxon>Actinomycetes</taxon>
        <taxon>Kitasatosporales</taxon>
        <taxon>Streptomycetaceae</taxon>
        <taxon>Streptomyces</taxon>
        <taxon>Streptomyces violaceoruber group</taxon>
    </lineage>
</organism>
<accession>A0A6G3TDG0</accession>
<comment type="caution">
    <text evidence="1">The sequence shown here is derived from an EMBL/GenBank/DDBJ whole genome shotgun (WGS) entry which is preliminary data.</text>
</comment>
<sequence>MSAHTAPPGPSAGASRAGLVADAALALL</sequence>
<dbReference type="AlphaFoldDB" id="A0A6G3TDG0"/>
<dbReference type="EMBL" id="JAAGMQ010000475">
    <property type="protein sequence ID" value="NEC34779.1"/>
    <property type="molecule type" value="Genomic_DNA"/>
</dbReference>
<gene>
    <name evidence="1" type="ORF">G3I66_16645</name>
</gene>
<protein>
    <submittedName>
        <fullName evidence="1">TetR/AcrR family transcriptional regulator</fullName>
    </submittedName>
</protein>
<evidence type="ECO:0000313" key="1">
    <source>
        <dbReference type="EMBL" id="NEC34779.1"/>
    </source>
</evidence>
<proteinExistence type="predicted"/>
<evidence type="ECO:0000313" key="2">
    <source>
        <dbReference type="Proteomes" id="UP000475666"/>
    </source>
</evidence>